<accession>A0ABM1K5P1</accession>
<dbReference type="InterPro" id="IPR056282">
    <property type="entry name" value="MROH2B-like_N_HEAT"/>
</dbReference>
<keyword evidence="1" id="KW-0677">Repeat</keyword>
<evidence type="ECO:0000259" key="6">
    <source>
        <dbReference type="Pfam" id="PF23227"/>
    </source>
</evidence>
<feature type="domain" description="MROH2B-like N-terminal HEAT-repeats" evidence="5">
    <location>
        <begin position="123"/>
        <end position="339"/>
    </location>
</feature>
<protein>
    <submittedName>
        <fullName evidence="8">Maestro heat-like repeat-containing protein family member 2A</fullName>
    </submittedName>
</protein>
<evidence type="ECO:0000256" key="2">
    <source>
        <dbReference type="SAM" id="MobiDB-lite"/>
    </source>
</evidence>
<feature type="domain" description="MROH2B-like HEAT-repeats" evidence="4">
    <location>
        <begin position="407"/>
        <end position="943"/>
    </location>
</feature>
<evidence type="ECO:0000259" key="4">
    <source>
        <dbReference type="Pfam" id="PF23210"/>
    </source>
</evidence>
<reference evidence="8" key="1">
    <citation type="submission" date="2025-08" db="UniProtKB">
        <authorList>
            <consortium name="RefSeq"/>
        </authorList>
    </citation>
    <scope>IDENTIFICATION</scope>
</reference>
<dbReference type="InterPro" id="IPR048465">
    <property type="entry name" value="Maestro-like_HEAT"/>
</dbReference>
<dbReference type="InterPro" id="IPR045206">
    <property type="entry name" value="Maestro_heat-like_prot"/>
</dbReference>
<dbReference type="Gene3D" id="1.25.10.10">
    <property type="entry name" value="Leucine-rich Repeat Variant"/>
    <property type="match status" value="1"/>
</dbReference>
<dbReference type="InterPro" id="IPR055406">
    <property type="entry name" value="HEAT_Maestro"/>
</dbReference>
<proteinExistence type="predicted"/>
<evidence type="ECO:0000256" key="1">
    <source>
        <dbReference type="ARBA" id="ARBA00022737"/>
    </source>
</evidence>
<dbReference type="InterPro" id="IPR011989">
    <property type="entry name" value="ARM-like"/>
</dbReference>
<evidence type="ECO:0000259" key="3">
    <source>
        <dbReference type="Pfam" id="PF21047"/>
    </source>
</evidence>
<evidence type="ECO:0000313" key="7">
    <source>
        <dbReference type="Proteomes" id="UP000694871"/>
    </source>
</evidence>
<dbReference type="InterPro" id="IPR055408">
    <property type="entry name" value="HEAT_MROH2B-like"/>
</dbReference>
<organism evidence="7 8">
    <name type="scientific">Gekko japonicus</name>
    <name type="common">Schlegel's Japanese gecko</name>
    <dbReference type="NCBI Taxonomy" id="146911"/>
    <lineage>
        <taxon>Eukaryota</taxon>
        <taxon>Metazoa</taxon>
        <taxon>Chordata</taxon>
        <taxon>Craniata</taxon>
        <taxon>Vertebrata</taxon>
        <taxon>Euteleostomi</taxon>
        <taxon>Lepidosauria</taxon>
        <taxon>Squamata</taxon>
        <taxon>Bifurcata</taxon>
        <taxon>Gekkota</taxon>
        <taxon>Gekkonidae</taxon>
        <taxon>Gekkoninae</taxon>
        <taxon>Gekko</taxon>
    </lineage>
</organism>
<dbReference type="PANTHER" id="PTHR23120">
    <property type="entry name" value="MAESTRO-RELATED HEAT DOMAIN-CONTAINING"/>
    <property type="match status" value="1"/>
</dbReference>
<feature type="domain" description="Maestro/Maestro-like HEAT-repeats" evidence="6">
    <location>
        <begin position="1383"/>
        <end position="1663"/>
    </location>
</feature>
<name>A0ABM1K5P1_GEKJA</name>
<feature type="region of interest" description="Disordered" evidence="2">
    <location>
        <begin position="63"/>
        <end position="96"/>
    </location>
</feature>
<dbReference type="Pfam" id="PF23221">
    <property type="entry name" value="HEAT_MROH2B_1st"/>
    <property type="match status" value="1"/>
</dbReference>
<dbReference type="GeneID" id="107112413"/>
<feature type="domain" description="MROH2B-like HEAT-repeats" evidence="4">
    <location>
        <begin position="344"/>
        <end position="406"/>
    </location>
</feature>
<feature type="domain" description="Maestro-like HEAT-repeats" evidence="3">
    <location>
        <begin position="973"/>
        <end position="1197"/>
    </location>
</feature>
<gene>
    <name evidence="8" type="primary">LOC107112413</name>
</gene>
<dbReference type="Pfam" id="PF21047">
    <property type="entry name" value="HEAT_Maestro"/>
    <property type="match status" value="1"/>
</dbReference>
<keyword evidence="7" id="KW-1185">Reference proteome</keyword>
<dbReference type="RefSeq" id="XP_015269028.1">
    <property type="nucleotide sequence ID" value="XM_015413542.1"/>
</dbReference>
<sequence length="1707" mass="188876">MLLLLIDKITDLCVWRERSSTGSVARFFLIDDCVEEPEHRVHPRETTSLYPGLDVAKSSKNSFFTERGHRRQSRSWTEGTQQKQHESMADEETPSSGSLLCSINHLLRLPERADQKEVVLRILQAARVQPAAVMPVLMVTLRHDEVSAWQKVTVYHSLRAMLEHGLEVEPLQDFILVASKQLRASPEQGVPRELQVAASSTLATFARRHFNPIMTELQKQLKPFVQPDEFLLLTLGKMAASNVYGCVPFLGITLTTLQTTMRGMEDGRRRRALCMALGQICGAIRIYLRSWERSSHPRLSVQQFATYLLPLYACITRTWLPGSDAQVKLAILKVLGPMLSILLTQKEFQAQVHGDIPLLVAQYESSIEAVHVTKILSQILEASLVNNNQIPRRHVEPLARVLTHQVKLKESQEEARVVLLVLLSKIVGAQLPELWSRRQLCVKAIKVVLGDDSIRVRFAVLQVISKLLQAGYLEKVEGWPLNYISLQLAISAHQLDHSRPSLPLGGLEEKVIQRASVEALQAAVASGRGTSQELWAKLLAYLMQPHFTGLAASLCHILRMLAEQQRRRVLQDGLEAVNSPTPQELLARLLSLAVSPFDGSGRGVAVLLLLQVLRPQIYKDVAEQWWVEVPAMVDLLEGHSKYTLKQAAWEQRLLEFLKKSLRRNQKRGWNLELGHELAKQMNNYPSSSAEKAFLYRALGTALSTAGDVARVALHLQELLLHADYADEDQREGLCQCLACCGEGQFPATLKALSQLEEEISKVEDSDLPLPEQDRVKSAFLLMYSSAVTRAPQQQLLLHLTADVMPKILHHCTPSSPEVAKDPELILSFTRCVSEVCLSIRDGGEAAAIQLPHKRALVDHLVDIIRAQPLDALMSPVRQQAMVALRHLSTVPEALSHEENRELAELCLGCIFALPPLELTDHASEALYTGAVASLAELVETLLEEEEEGGDASSKWVQEVFQLLLYWLVSEQEWERARAMQLSARLLKEHHRRTTASARISFGQYSRLVGALGPFTYDTPGTTRQAAGDCIRTLLSIQGVVTPQTPEGRREDWKLQRIQQDLQSECPREVHAASFRLAKIVSSTIPSQEILTYLCSLLEQLGTVSVACDRAVLLWFEVMLRERGPDLRDKVCDLVAFICSSLQHSEDPAQRLSLARAVATLSKYHLKTVCASLLEQPLLQDRARKELWAVLVTRTESCLPIVRYLLRQLRAGGGTGEAGGDNSQGPVLAALQEVIVGLNDCDRLLPLLPELCYFLLCRLSRGPDAERLISAPLLERNEDIVTSRRLAVGVLQAVFDKALPETARELDVGDAWHFLAESHSFLQGVAQLARALGCSGHPLLDGLLHLLLPSLSSSSTTSRDLSLVFCAEFTGHPLLHRPQTLHLLLQQLLSQSHDGDATRRLLAVRGLGAMAKCAPEEALTDARTAPQAKKQQKALLAALLDAAGEAASLDVAGEGLCALGKMLGCLGGRHLGRALQAVAHQACAHLQQADDALRAAAFELFGHLAEIAQEKHIRGFAKEVRDASAALLLHFRDPSPAVGKACYTAFVLCAPFLSLRELTLDMDPASLMDVSGTQHSRLMGRVCQQLAQTDPALLEVLTAEVPKYMHCPWEEIQIAACQLAGILAENMEVQQLRQLDLRPLLQDLHSLCDHCTTAMEITAKEAIDAIGQKWQGAGQQLNYATNLALLGADDDVEQVPSLSAPRGRSPWE</sequence>
<dbReference type="Proteomes" id="UP000694871">
    <property type="component" value="Unplaced"/>
</dbReference>
<dbReference type="PANTHER" id="PTHR23120:SF22">
    <property type="entry name" value="MAESTRO HEAT-LIKE REPEAT-CONTAINING PROTEIN FAMILY MEMBER 2B"/>
    <property type="match status" value="1"/>
</dbReference>
<evidence type="ECO:0000313" key="8">
    <source>
        <dbReference type="RefSeq" id="XP_015269028.1"/>
    </source>
</evidence>
<dbReference type="Pfam" id="PF23227">
    <property type="entry name" value="HEAT_MROH2B_C"/>
    <property type="match status" value="1"/>
</dbReference>
<dbReference type="InterPro" id="IPR016024">
    <property type="entry name" value="ARM-type_fold"/>
</dbReference>
<dbReference type="SUPFAM" id="SSF48371">
    <property type="entry name" value="ARM repeat"/>
    <property type="match status" value="2"/>
</dbReference>
<dbReference type="Pfam" id="PF23210">
    <property type="entry name" value="HEAT_Maestro_2"/>
    <property type="match status" value="2"/>
</dbReference>
<evidence type="ECO:0000259" key="5">
    <source>
        <dbReference type="Pfam" id="PF23221"/>
    </source>
</evidence>